<reference evidence="1" key="1">
    <citation type="submission" date="2017-05" db="UniProtKB">
        <authorList>
            <consortium name="EnsemblMetazoa"/>
        </authorList>
    </citation>
    <scope>IDENTIFICATION</scope>
</reference>
<dbReference type="InParanoid" id="A0A1X7V7J7"/>
<dbReference type="EnsemblMetazoa" id="Aqu2.1.35971_001">
    <property type="protein sequence ID" value="Aqu2.1.35971_001"/>
    <property type="gene ID" value="Aqu2.1.35971"/>
</dbReference>
<organism evidence="1">
    <name type="scientific">Amphimedon queenslandica</name>
    <name type="common">Sponge</name>
    <dbReference type="NCBI Taxonomy" id="400682"/>
    <lineage>
        <taxon>Eukaryota</taxon>
        <taxon>Metazoa</taxon>
        <taxon>Porifera</taxon>
        <taxon>Demospongiae</taxon>
        <taxon>Heteroscleromorpha</taxon>
        <taxon>Haplosclerida</taxon>
        <taxon>Niphatidae</taxon>
        <taxon>Amphimedon</taxon>
    </lineage>
</organism>
<accession>A0A1X7V7J7</accession>
<protein>
    <submittedName>
        <fullName evidence="1">Uncharacterized protein</fullName>
    </submittedName>
</protein>
<evidence type="ECO:0000313" key="1">
    <source>
        <dbReference type="EnsemblMetazoa" id="Aqu2.1.35971_001"/>
    </source>
</evidence>
<dbReference type="AlphaFoldDB" id="A0A1X7V7J7"/>
<proteinExistence type="predicted"/>
<name>A0A1X7V7J7_AMPQE</name>
<sequence length="61" mass="6755">MMYIILYLSLGGDKEGGIKSFLSSSSSSQLLLPFLKSGSVMFVFIDSSILEIGEQSEFRNR</sequence>